<dbReference type="RefSeq" id="WP_162388273.1">
    <property type="nucleotide sequence ID" value="NZ_CP045997.1"/>
</dbReference>
<evidence type="ECO:0000313" key="2">
    <source>
        <dbReference type="Proteomes" id="UP000464577"/>
    </source>
</evidence>
<dbReference type="EMBL" id="CP045997">
    <property type="protein sequence ID" value="QHV97860.1"/>
    <property type="molecule type" value="Genomic_DNA"/>
</dbReference>
<gene>
    <name evidence="1" type="ORF">GJR95_23900</name>
</gene>
<dbReference type="Proteomes" id="UP000464577">
    <property type="component" value="Chromosome"/>
</dbReference>
<reference evidence="1 2" key="1">
    <citation type="submission" date="2019-11" db="EMBL/GenBank/DDBJ databases">
        <title>Spirosoma endbachense sp. nov., isolated from a natural salt meadow.</title>
        <authorList>
            <person name="Rojas J."/>
            <person name="Ambika Manirajan B."/>
            <person name="Ratering S."/>
            <person name="Suarez C."/>
            <person name="Geissler-Plaum R."/>
            <person name="Schnell S."/>
        </authorList>
    </citation>
    <scope>NUCLEOTIDE SEQUENCE [LARGE SCALE GENOMIC DNA]</scope>
    <source>
        <strain evidence="1 2">I-24</strain>
    </source>
</reference>
<protein>
    <submittedName>
        <fullName evidence="1">Uncharacterized protein</fullName>
    </submittedName>
</protein>
<proteinExistence type="predicted"/>
<name>A0A6P1W1K4_9BACT</name>
<sequence length="144" mass="15576">MASVNETVKKLSATIRNKPSSNKKNVLFYVLSTPLSIFDFPDLGLGFQFIDTANHLIAQEPDGFVYSNSQPIEVSINDDDTLDFSISMKCNAAGSPTLKCGADLMVFMPNASNKFELLKSINGCAATVCILGTDMNNVDIPIAF</sequence>
<dbReference type="AlphaFoldDB" id="A0A6P1W1K4"/>
<evidence type="ECO:0000313" key="1">
    <source>
        <dbReference type="EMBL" id="QHV97860.1"/>
    </source>
</evidence>
<accession>A0A6P1W1K4</accession>
<organism evidence="1 2">
    <name type="scientific">Spirosoma endbachense</name>
    <dbReference type="NCBI Taxonomy" id="2666025"/>
    <lineage>
        <taxon>Bacteria</taxon>
        <taxon>Pseudomonadati</taxon>
        <taxon>Bacteroidota</taxon>
        <taxon>Cytophagia</taxon>
        <taxon>Cytophagales</taxon>
        <taxon>Cytophagaceae</taxon>
        <taxon>Spirosoma</taxon>
    </lineage>
</organism>
<dbReference type="KEGG" id="senf:GJR95_23900"/>
<keyword evidence="2" id="KW-1185">Reference proteome</keyword>